<evidence type="ECO:0000256" key="7">
    <source>
        <dbReference type="SAM" id="Phobius"/>
    </source>
</evidence>
<dbReference type="RefSeq" id="WP_149764663.1">
    <property type="nucleotide sequence ID" value="NZ_BSPE01000077.1"/>
</dbReference>
<feature type="region of interest" description="Disordered" evidence="6">
    <location>
        <begin position="1"/>
        <end position="20"/>
    </location>
</feature>
<evidence type="ECO:0000256" key="1">
    <source>
        <dbReference type="ARBA" id="ARBA00004651"/>
    </source>
</evidence>
<feature type="transmembrane region" description="Helical" evidence="7">
    <location>
        <begin position="167"/>
        <end position="196"/>
    </location>
</feature>
<dbReference type="PANTHER" id="PTHR30213">
    <property type="entry name" value="INNER MEMBRANE PROTEIN YHJD"/>
    <property type="match status" value="1"/>
</dbReference>
<evidence type="ECO:0000313" key="8">
    <source>
        <dbReference type="EMBL" id="SFL22019.1"/>
    </source>
</evidence>
<feature type="transmembrane region" description="Helical" evidence="7">
    <location>
        <begin position="129"/>
        <end position="146"/>
    </location>
</feature>
<feature type="transmembrane region" description="Helical" evidence="7">
    <location>
        <begin position="216"/>
        <end position="237"/>
    </location>
</feature>
<keyword evidence="4 7" id="KW-1133">Transmembrane helix</keyword>
<evidence type="ECO:0000256" key="2">
    <source>
        <dbReference type="ARBA" id="ARBA00022475"/>
    </source>
</evidence>
<dbReference type="GO" id="GO:0005886">
    <property type="term" value="C:plasma membrane"/>
    <property type="evidence" value="ECO:0007669"/>
    <property type="project" value="UniProtKB-SubCell"/>
</dbReference>
<accession>A0A1I4FX00</accession>
<dbReference type="InterPro" id="IPR017039">
    <property type="entry name" value="Virul_fac_BrkB"/>
</dbReference>
<dbReference type="OrthoDB" id="7163777at2"/>
<evidence type="ECO:0000313" key="9">
    <source>
        <dbReference type="Proteomes" id="UP000323300"/>
    </source>
</evidence>
<dbReference type="Proteomes" id="UP000323300">
    <property type="component" value="Unassembled WGS sequence"/>
</dbReference>
<name>A0A1I4FX00_9HYPH</name>
<evidence type="ECO:0000256" key="5">
    <source>
        <dbReference type="ARBA" id="ARBA00023136"/>
    </source>
</evidence>
<proteinExistence type="predicted"/>
<reference evidence="8 9" key="1">
    <citation type="submission" date="2016-10" db="EMBL/GenBank/DDBJ databases">
        <authorList>
            <person name="Varghese N."/>
            <person name="Submissions S."/>
        </authorList>
    </citation>
    <scope>NUCLEOTIDE SEQUENCE [LARGE SCALE GENOMIC DNA]</scope>
    <source>
        <strain evidence="8 9">DSM 21822</strain>
    </source>
</reference>
<evidence type="ECO:0000256" key="3">
    <source>
        <dbReference type="ARBA" id="ARBA00022692"/>
    </source>
</evidence>
<dbReference type="EMBL" id="FOSL01000063">
    <property type="protein sequence ID" value="SFL22019.1"/>
    <property type="molecule type" value="Genomic_DNA"/>
</dbReference>
<dbReference type="NCBIfam" id="TIGR00765">
    <property type="entry name" value="yihY_not_rbn"/>
    <property type="match status" value="1"/>
</dbReference>
<comment type="subcellular location">
    <subcellularLocation>
        <location evidence="1">Cell membrane</location>
        <topology evidence="1">Multi-pass membrane protein</topology>
    </subcellularLocation>
</comment>
<protein>
    <submittedName>
        <fullName evidence="8">Membrane protein</fullName>
    </submittedName>
</protein>
<gene>
    <name evidence="8" type="ORF">SAMN04488498_16310</name>
</gene>
<feature type="transmembrane region" description="Helical" evidence="7">
    <location>
        <begin position="276"/>
        <end position="303"/>
    </location>
</feature>
<dbReference type="AlphaFoldDB" id="A0A1I4FX00"/>
<keyword evidence="2" id="KW-1003">Cell membrane</keyword>
<dbReference type="PIRSF" id="PIRSF035875">
    <property type="entry name" value="RNase_BN"/>
    <property type="match status" value="1"/>
</dbReference>
<keyword evidence="5 7" id="KW-0472">Membrane</keyword>
<evidence type="ECO:0000256" key="6">
    <source>
        <dbReference type="SAM" id="MobiDB-lite"/>
    </source>
</evidence>
<dbReference type="PANTHER" id="PTHR30213:SF0">
    <property type="entry name" value="UPF0761 MEMBRANE PROTEIN YIHY"/>
    <property type="match status" value="1"/>
</dbReference>
<organism evidence="8 9">
    <name type="scientific">Neomesorhizobium albiziae</name>
    <dbReference type="NCBI Taxonomy" id="335020"/>
    <lineage>
        <taxon>Bacteria</taxon>
        <taxon>Pseudomonadati</taxon>
        <taxon>Pseudomonadota</taxon>
        <taxon>Alphaproteobacteria</taxon>
        <taxon>Hyphomicrobiales</taxon>
        <taxon>Phyllobacteriaceae</taxon>
        <taxon>Neomesorhizobium</taxon>
    </lineage>
</organism>
<feature type="transmembrane region" description="Helical" evidence="7">
    <location>
        <begin position="68"/>
        <end position="90"/>
    </location>
</feature>
<keyword evidence="9" id="KW-1185">Reference proteome</keyword>
<evidence type="ECO:0000256" key="4">
    <source>
        <dbReference type="ARBA" id="ARBA00022989"/>
    </source>
</evidence>
<dbReference type="Pfam" id="PF03631">
    <property type="entry name" value="Virul_fac_BrkB"/>
    <property type="match status" value="1"/>
</dbReference>
<feature type="transmembrane region" description="Helical" evidence="7">
    <location>
        <begin position="249"/>
        <end position="270"/>
    </location>
</feature>
<sequence length="322" mass="34768">MSDRPPGAARRAAKTSNRKPGDHLYHGILSEQPADLLIGSGWRAAFAVLREAMLRLWDDEALSLAGNIAFRAVLAMFPFLIFASSLTAFIGDPEIADRLIDFLIAIVPAPLVDTVVAEVRAVLTVKRGDVASAGVLLTIWFAVGGVDSVRVGLNRAYDIRDQRSTPAIYALQVFVVIGAAIVFVVVGYLLVLAPVAGTFAERFLPGFSPTLFTLDAVRYPAAGAILTATLFGAHTFLPARWIRFSNMWPGVLLTVGAWMALASAFSMYLARFANYASYYAGLAGVIAAIYFIYLAALVLIFGGEVNRALRIRRLARALRKAS</sequence>
<keyword evidence="3 7" id="KW-0812">Transmembrane</keyword>